<comment type="function">
    <text evidence="1">Somatostatin inhibits the release of somatotropin.</text>
</comment>
<dbReference type="AlphaFoldDB" id="A0A6P8GRD6"/>
<evidence type="ECO:0000259" key="11">
    <source>
        <dbReference type="Pfam" id="PF03002"/>
    </source>
</evidence>
<gene>
    <name evidence="13" type="primary">sst5</name>
</gene>
<protein>
    <submittedName>
        <fullName evidence="13">Somatostatin</fullName>
    </submittedName>
</protein>
<dbReference type="PANTHER" id="PTHR10558">
    <property type="entry name" value="SOMATOSTATIN"/>
    <property type="match status" value="1"/>
</dbReference>
<keyword evidence="4" id="KW-0964">Secreted</keyword>
<feature type="domain" description="Somatostatin/Cortistatin C-terminal" evidence="11">
    <location>
        <begin position="93"/>
        <end position="110"/>
    </location>
</feature>
<evidence type="ECO:0000313" key="12">
    <source>
        <dbReference type="Proteomes" id="UP000515152"/>
    </source>
</evidence>
<organism evidence="12 13">
    <name type="scientific">Clupea harengus</name>
    <name type="common">Atlantic herring</name>
    <dbReference type="NCBI Taxonomy" id="7950"/>
    <lineage>
        <taxon>Eukaryota</taxon>
        <taxon>Metazoa</taxon>
        <taxon>Chordata</taxon>
        <taxon>Craniata</taxon>
        <taxon>Vertebrata</taxon>
        <taxon>Euteleostomi</taxon>
        <taxon>Actinopterygii</taxon>
        <taxon>Neopterygii</taxon>
        <taxon>Teleostei</taxon>
        <taxon>Clupei</taxon>
        <taxon>Clupeiformes</taxon>
        <taxon>Clupeoidei</taxon>
        <taxon>Clupeidae</taxon>
        <taxon>Clupea</taxon>
    </lineage>
</organism>
<dbReference type="KEGG" id="char:116224714"/>
<dbReference type="Proteomes" id="UP000515152">
    <property type="component" value="Chromosome 18"/>
</dbReference>
<sequence length="110" mass="12366">MLCSQLQLLLVSLCTSALLGRISAAPQRDILDQFLRNNGNIKDTNVSEDVSEMLRLKILADLMAEGDDDNLLPDRGPQGGRDQVPRQLPNSQRERKAGCRNFYWKTFTSC</sequence>
<dbReference type="GO" id="GO:0005615">
    <property type="term" value="C:extracellular space"/>
    <property type="evidence" value="ECO:0007669"/>
    <property type="project" value="TreeGrafter"/>
</dbReference>
<evidence type="ECO:0000256" key="9">
    <source>
        <dbReference type="SAM" id="MobiDB-lite"/>
    </source>
</evidence>
<accession>A0A6P8GRD6</accession>
<dbReference type="OrthoDB" id="9948948at2759"/>
<reference evidence="13" key="1">
    <citation type="submission" date="2025-08" db="UniProtKB">
        <authorList>
            <consortium name="RefSeq"/>
        </authorList>
    </citation>
    <scope>IDENTIFICATION</scope>
</reference>
<dbReference type="GO" id="GO:0030334">
    <property type="term" value="P:regulation of cell migration"/>
    <property type="evidence" value="ECO:0007669"/>
    <property type="project" value="TreeGrafter"/>
</dbReference>
<dbReference type="PIRSF" id="PIRSF001814">
    <property type="entry name" value="Somatostatin"/>
    <property type="match status" value="1"/>
</dbReference>
<dbReference type="GeneID" id="116224714"/>
<dbReference type="PANTHER" id="PTHR10558:SF2">
    <property type="entry name" value="SOMATOSTATIN"/>
    <property type="match status" value="1"/>
</dbReference>
<dbReference type="InterPro" id="IPR018142">
    <property type="entry name" value="Somatostatin/Cortistatin_C"/>
</dbReference>
<feature type="region of interest" description="Disordered" evidence="9">
    <location>
        <begin position="67"/>
        <end position="95"/>
    </location>
</feature>
<feature type="signal peptide" evidence="10">
    <location>
        <begin position="1"/>
        <end position="24"/>
    </location>
</feature>
<name>A0A6P8GRD6_CLUHA</name>
<dbReference type="CTD" id="793347"/>
<proteinExistence type="inferred from homology"/>
<keyword evidence="7 8" id="KW-1015">Disulfide bond</keyword>
<evidence type="ECO:0000313" key="13">
    <source>
        <dbReference type="RefSeq" id="XP_031441248.1"/>
    </source>
</evidence>
<dbReference type="InterPro" id="IPR004250">
    <property type="entry name" value="Somatostatin"/>
</dbReference>
<comment type="similarity">
    <text evidence="3">Belongs to the somatostatin family.</text>
</comment>
<evidence type="ECO:0000256" key="5">
    <source>
        <dbReference type="ARBA" id="ARBA00022685"/>
    </source>
</evidence>
<evidence type="ECO:0000256" key="6">
    <source>
        <dbReference type="ARBA" id="ARBA00022702"/>
    </source>
</evidence>
<dbReference type="Pfam" id="PF03002">
    <property type="entry name" value="Somatostatin"/>
    <property type="match status" value="1"/>
</dbReference>
<comment type="subcellular location">
    <subcellularLocation>
        <location evidence="2">Secreted</location>
    </subcellularLocation>
</comment>
<evidence type="ECO:0000256" key="2">
    <source>
        <dbReference type="ARBA" id="ARBA00004613"/>
    </source>
</evidence>
<keyword evidence="6" id="KW-0372">Hormone</keyword>
<feature type="disulfide bond" evidence="8">
    <location>
        <begin position="99"/>
        <end position="110"/>
    </location>
</feature>
<dbReference type="GO" id="GO:0005179">
    <property type="term" value="F:hormone activity"/>
    <property type="evidence" value="ECO:0007669"/>
    <property type="project" value="UniProtKB-KW"/>
</dbReference>
<feature type="chain" id="PRO_5027947369" evidence="10">
    <location>
        <begin position="25"/>
        <end position="110"/>
    </location>
</feature>
<keyword evidence="5" id="KW-0165">Cleavage on pair of basic residues</keyword>
<evidence type="ECO:0000256" key="10">
    <source>
        <dbReference type="SAM" id="SignalP"/>
    </source>
</evidence>
<dbReference type="RefSeq" id="XP_031441248.1">
    <property type="nucleotide sequence ID" value="XM_031585388.2"/>
</dbReference>
<evidence type="ECO:0000256" key="1">
    <source>
        <dbReference type="ARBA" id="ARBA00003524"/>
    </source>
</evidence>
<keyword evidence="12" id="KW-1185">Reference proteome</keyword>
<evidence type="ECO:0000256" key="8">
    <source>
        <dbReference type="PIRSR" id="PIRSR001814-1"/>
    </source>
</evidence>
<evidence type="ECO:0000256" key="3">
    <source>
        <dbReference type="ARBA" id="ARBA00008327"/>
    </source>
</evidence>
<evidence type="ECO:0000256" key="7">
    <source>
        <dbReference type="ARBA" id="ARBA00023157"/>
    </source>
</evidence>
<evidence type="ECO:0000256" key="4">
    <source>
        <dbReference type="ARBA" id="ARBA00022525"/>
    </source>
</evidence>
<keyword evidence="10" id="KW-0732">Signal</keyword>